<evidence type="ECO:0000256" key="8">
    <source>
        <dbReference type="ARBA" id="ARBA00022771"/>
    </source>
</evidence>
<evidence type="ECO:0000256" key="1">
    <source>
        <dbReference type="ARBA" id="ARBA00004496"/>
    </source>
</evidence>
<evidence type="ECO:0000256" key="13">
    <source>
        <dbReference type="ARBA" id="ARBA00023204"/>
    </source>
</evidence>
<keyword evidence="5" id="KW-0547">Nucleotide-binding</keyword>
<dbReference type="PROSITE" id="PS50893">
    <property type="entry name" value="ABC_TRANSPORTER_2"/>
    <property type="match status" value="2"/>
</dbReference>
<keyword evidence="6" id="KW-0227">DNA damage</keyword>
<evidence type="ECO:0000256" key="3">
    <source>
        <dbReference type="ARBA" id="ARBA00022723"/>
    </source>
</evidence>
<dbReference type="Gene3D" id="1.10.8.280">
    <property type="entry name" value="ABC transporter ATPase domain-like"/>
    <property type="match status" value="1"/>
</dbReference>
<dbReference type="Gene3D" id="1.20.1580.10">
    <property type="entry name" value="ABC transporter ATPase like domain"/>
    <property type="match status" value="3"/>
</dbReference>
<dbReference type="OrthoDB" id="5287123at2"/>
<evidence type="ECO:0000256" key="12">
    <source>
        <dbReference type="ARBA" id="ARBA00023125"/>
    </source>
</evidence>
<comment type="similarity">
    <text evidence="14">Belongs to the ABC transporter superfamily. UvrA family.</text>
</comment>
<gene>
    <name evidence="18" type="ORF">Ga0061068_10559</name>
</gene>
<evidence type="ECO:0000256" key="4">
    <source>
        <dbReference type="ARBA" id="ARBA00022737"/>
    </source>
</evidence>
<dbReference type="RefSeq" id="WP_055423456.1">
    <property type="nucleotide sequence ID" value="NZ_CYHH01000005.1"/>
</dbReference>
<feature type="domain" description="ABC transporter" evidence="17">
    <location>
        <begin position="312"/>
        <end position="581"/>
    </location>
</feature>
<proteinExistence type="inferred from homology"/>
<evidence type="ECO:0000256" key="11">
    <source>
        <dbReference type="ARBA" id="ARBA00022881"/>
    </source>
</evidence>
<evidence type="ECO:0000256" key="10">
    <source>
        <dbReference type="ARBA" id="ARBA00022840"/>
    </source>
</evidence>
<accession>A0A0K6IV21</accession>
<keyword evidence="7" id="KW-0228">DNA excision</keyword>
<keyword evidence="2" id="KW-0963">Cytoplasm</keyword>
<dbReference type="Pfam" id="PF17760">
    <property type="entry name" value="UvrA_inter"/>
    <property type="match status" value="1"/>
</dbReference>
<evidence type="ECO:0000256" key="16">
    <source>
        <dbReference type="ARBA" id="ARBA00042156"/>
    </source>
</evidence>
<dbReference type="GO" id="GO:0008270">
    <property type="term" value="F:zinc ion binding"/>
    <property type="evidence" value="ECO:0007669"/>
    <property type="project" value="UniProtKB-KW"/>
</dbReference>
<dbReference type="Proteomes" id="UP000182108">
    <property type="component" value="Unassembled WGS sequence"/>
</dbReference>
<feature type="domain" description="ABC transporter" evidence="17">
    <location>
        <begin position="599"/>
        <end position="922"/>
    </location>
</feature>
<comment type="subcellular location">
    <subcellularLocation>
        <location evidence="1">Cytoplasm</location>
    </subcellularLocation>
</comment>
<dbReference type="InterPro" id="IPR041552">
    <property type="entry name" value="UvrA_DNA-bd"/>
</dbReference>
<dbReference type="AlphaFoldDB" id="A0A0K6IV21"/>
<dbReference type="SUPFAM" id="SSF52540">
    <property type="entry name" value="P-loop containing nucleoside triphosphate hydrolases"/>
    <property type="match status" value="2"/>
</dbReference>
<evidence type="ECO:0000256" key="6">
    <source>
        <dbReference type="ARBA" id="ARBA00022763"/>
    </source>
</evidence>
<dbReference type="CDD" id="cd03271">
    <property type="entry name" value="ABC_UvrA_II"/>
    <property type="match status" value="1"/>
</dbReference>
<keyword evidence="12" id="KW-0238">DNA-binding</keyword>
<dbReference type="EMBL" id="CYHH01000005">
    <property type="protein sequence ID" value="CUB07157.1"/>
    <property type="molecule type" value="Genomic_DNA"/>
</dbReference>
<keyword evidence="4" id="KW-0677">Repeat</keyword>
<keyword evidence="3" id="KW-0479">Metal-binding</keyword>
<dbReference type="GO" id="GO:0009380">
    <property type="term" value="C:excinuclease repair complex"/>
    <property type="evidence" value="ECO:0007669"/>
    <property type="project" value="InterPro"/>
</dbReference>
<dbReference type="NCBIfam" id="TIGR00630">
    <property type="entry name" value="uvra"/>
    <property type="match status" value="1"/>
</dbReference>
<name>A0A0K6IV21_9PROT</name>
<evidence type="ECO:0000313" key="18">
    <source>
        <dbReference type="EMBL" id="CUB07157.1"/>
    </source>
</evidence>
<keyword evidence="10" id="KW-0067">ATP-binding</keyword>
<dbReference type="GO" id="GO:0016887">
    <property type="term" value="F:ATP hydrolysis activity"/>
    <property type="evidence" value="ECO:0007669"/>
    <property type="project" value="InterPro"/>
</dbReference>
<evidence type="ECO:0000259" key="17">
    <source>
        <dbReference type="PROSITE" id="PS50893"/>
    </source>
</evidence>
<dbReference type="PROSITE" id="PS00211">
    <property type="entry name" value="ABC_TRANSPORTER_1"/>
    <property type="match status" value="2"/>
</dbReference>
<dbReference type="Gene3D" id="3.30.190.20">
    <property type="match status" value="1"/>
</dbReference>
<keyword evidence="13" id="KW-0234">DNA repair</keyword>
<evidence type="ECO:0000256" key="15">
    <source>
        <dbReference type="ARBA" id="ARBA00039316"/>
    </source>
</evidence>
<evidence type="ECO:0000256" key="5">
    <source>
        <dbReference type="ARBA" id="ARBA00022741"/>
    </source>
</evidence>
<dbReference type="GO" id="GO:0006289">
    <property type="term" value="P:nucleotide-excision repair"/>
    <property type="evidence" value="ECO:0007669"/>
    <property type="project" value="InterPro"/>
</dbReference>
<evidence type="ECO:0000256" key="2">
    <source>
        <dbReference type="ARBA" id="ARBA00022490"/>
    </source>
</evidence>
<dbReference type="InterPro" id="IPR017871">
    <property type="entry name" value="ABC_transporter-like_CS"/>
</dbReference>
<dbReference type="GO" id="GO:0005524">
    <property type="term" value="F:ATP binding"/>
    <property type="evidence" value="ECO:0007669"/>
    <property type="project" value="UniProtKB-KW"/>
</dbReference>
<evidence type="ECO:0000256" key="9">
    <source>
        <dbReference type="ARBA" id="ARBA00022833"/>
    </source>
</evidence>
<dbReference type="GO" id="GO:0003677">
    <property type="term" value="F:DNA binding"/>
    <property type="evidence" value="ECO:0007669"/>
    <property type="project" value="UniProtKB-KW"/>
</dbReference>
<dbReference type="InterPro" id="IPR027417">
    <property type="entry name" value="P-loop_NTPase"/>
</dbReference>
<dbReference type="GO" id="GO:0005737">
    <property type="term" value="C:cytoplasm"/>
    <property type="evidence" value="ECO:0007669"/>
    <property type="project" value="UniProtKB-SubCell"/>
</dbReference>
<dbReference type="NCBIfam" id="NF001503">
    <property type="entry name" value="PRK00349.1"/>
    <property type="match status" value="1"/>
</dbReference>
<sequence>MAFIRIRGARTHNLKNVDLDLPQHRLIVITGVSGSGKSSLAFDTLYAEGQRRYVESLSTQARKFLDQLPRPEVDAIEGLSPAIAIEQKTLTPSPRSTVGTLTEIHDYLRVLFARLGTPHCPEHPEEALTHRPVSELVEELSRTLAGRRIALLAPVAIEGEAGGTLAALRAQGFTRLEAGGEFIELDGLKEAPAGPLRLVIDRIRVRGEARARLADSLELALKMGHGRCIVRNLDAGEELVFSATPSCPRCGFTAPALEPQCFSFNHPAGACPACEGTGRQWRLDTDRLPAGARSLREGALPGLDADNAFSARLLEDLAAHYGFSLDTPWQELPEPVRRVLLFGSGGEAIYFRYPLDGGRTVSQSHPFEGWIPYLERRHRPDEDRARKEKKLDLPWQDLPCPACSGSRLQPFARAVRVAGMSLPELTALPLSGCAAAIEKISAACAAHPVAELTLGAIRSRLRFLLQVGLAYLTLDRASHTLSGGEAQRIRLASQVGSGLTGVLYVLDEPSIGLHPCNQDDLLRTLEELRDLGNTVVVVEHDEAAIRRADHVVEIGPGAGREGGEILVSGPLPALLASPRSRTAPYLKRPLQVAHRPLPLREGEPMLRLYGCRAHNLQGIDVEIPLGRLVVVTGVSGSGKSSLVEETLVPAVLGHLTGRPYRAPCDRVAGIEAIDKLIRVDQSPIGRTPRSNPATYTGIMDGVRELFAATPEARARGYRAARFSFNVKGGRCEVCEGEGYRRIDLQFLPDVYLPCEACGGKRYNRETLEIRYRGLNIHEALSLTVEEALHPFGSHPALRRKLETLRELGLGYLPLNQPATALSGGEAQRLKLAAELMRRDTGHTLYVLDEPTTGLHWADVEKLLTALFALRDRGNTVVVIEHQLDVIAHADWVIDLGPGAGADGGRIVACGTPETIAHHPDSATGRYLAGRLAQG</sequence>
<dbReference type="InterPro" id="IPR003439">
    <property type="entry name" value="ABC_transporter-like_ATP-bd"/>
</dbReference>
<organism evidence="18 19">
    <name type="scientific">Tepidiphilus thermophilus</name>
    <dbReference type="NCBI Taxonomy" id="876478"/>
    <lineage>
        <taxon>Bacteria</taxon>
        <taxon>Pseudomonadati</taxon>
        <taxon>Pseudomonadota</taxon>
        <taxon>Hydrogenophilia</taxon>
        <taxon>Hydrogenophilales</taxon>
        <taxon>Hydrogenophilaceae</taxon>
        <taxon>Tepidiphilus</taxon>
    </lineage>
</organism>
<reference evidence="19" key="1">
    <citation type="submission" date="2015-08" db="EMBL/GenBank/DDBJ databases">
        <authorList>
            <person name="Babu N.S."/>
            <person name="Beckwith C.J."/>
            <person name="Beseler K.G."/>
            <person name="Brison A."/>
            <person name="Carone J.V."/>
            <person name="Caskin T.P."/>
            <person name="Diamond M."/>
            <person name="Durham M.E."/>
            <person name="Foxe J.M."/>
            <person name="Go M."/>
            <person name="Henderson B.A."/>
            <person name="Jones I.B."/>
            <person name="McGettigan J.A."/>
            <person name="Micheletti S.J."/>
            <person name="Nasrallah M.E."/>
            <person name="Ortiz D."/>
            <person name="Piller C.R."/>
            <person name="Privatt S.R."/>
            <person name="Schneider S.L."/>
            <person name="Sharp S."/>
            <person name="Smith T.C."/>
            <person name="Stanton J.D."/>
            <person name="Ullery H.E."/>
            <person name="Wilson R.J."/>
            <person name="Serrano M.G."/>
            <person name="Buck G."/>
            <person name="Lee V."/>
            <person name="Wang Y."/>
            <person name="Carvalho R."/>
            <person name="Voegtly L."/>
            <person name="Shi R."/>
            <person name="Duckworth R."/>
            <person name="Johnson A."/>
            <person name="Loviza R."/>
            <person name="Walstead R."/>
            <person name="Shah Z."/>
            <person name="Kiflezghi M."/>
            <person name="Wade K."/>
            <person name="Ball S.L."/>
            <person name="Bradley K.W."/>
            <person name="Asai D.J."/>
            <person name="Bowman C.A."/>
            <person name="Russell D.A."/>
            <person name="Pope W.H."/>
            <person name="Jacobs-Sera D."/>
            <person name="Hendrix R.W."/>
            <person name="Hatfull G.F."/>
        </authorList>
    </citation>
    <scope>NUCLEOTIDE SEQUENCE [LARGE SCALE GENOMIC DNA]</scope>
    <source>
        <strain evidence="19">JCM 19170</strain>
    </source>
</reference>
<keyword evidence="8" id="KW-0863">Zinc-finger</keyword>
<keyword evidence="9" id="KW-0862">Zinc</keyword>
<evidence type="ECO:0000313" key="19">
    <source>
        <dbReference type="Proteomes" id="UP000182108"/>
    </source>
</evidence>
<dbReference type="InterPro" id="IPR004602">
    <property type="entry name" value="UvrA"/>
</dbReference>
<protein>
    <recommendedName>
        <fullName evidence="15">UvrABC system protein A</fullName>
    </recommendedName>
    <alternativeName>
        <fullName evidence="16">Excinuclease ABC subunit A</fullName>
    </alternativeName>
</protein>
<dbReference type="Pfam" id="PF17755">
    <property type="entry name" value="UvrA_DNA-bind"/>
    <property type="match status" value="1"/>
</dbReference>
<evidence type="ECO:0000256" key="14">
    <source>
        <dbReference type="ARBA" id="ARBA00038000"/>
    </source>
</evidence>
<dbReference type="PANTHER" id="PTHR43152">
    <property type="entry name" value="UVRABC SYSTEM PROTEIN A"/>
    <property type="match status" value="1"/>
</dbReference>
<evidence type="ECO:0000256" key="7">
    <source>
        <dbReference type="ARBA" id="ARBA00022769"/>
    </source>
</evidence>
<dbReference type="PANTHER" id="PTHR43152:SF3">
    <property type="entry name" value="UVRABC SYSTEM PROTEIN A"/>
    <property type="match status" value="1"/>
</dbReference>
<keyword evidence="19" id="KW-1185">Reference proteome</keyword>
<dbReference type="Gene3D" id="3.40.50.300">
    <property type="entry name" value="P-loop containing nucleotide triphosphate hydrolases"/>
    <property type="match status" value="3"/>
</dbReference>
<dbReference type="InterPro" id="IPR041102">
    <property type="entry name" value="UvrA_inter"/>
</dbReference>
<dbReference type="GO" id="GO:0004518">
    <property type="term" value="F:nuclease activity"/>
    <property type="evidence" value="ECO:0007669"/>
    <property type="project" value="UniProtKB-KW"/>
</dbReference>
<keyword evidence="11" id="KW-0267">Excision nuclease</keyword>